<dbReference type="Gene3D" id="1.25.40.10">
    <property type="entry name" value="Tetratricopeptide repeat domain"/>
    <property type="match status" value="4"/>
</dbReference>
<feature type="repeat" description="PPR" evidence="2">
    <location>
        <begin position="182"/>
        <end position="216"/>
    </location>
</feature>
<dbReference type="EMBL" id="SDAM02002215">
    <property type="protein sequence ID" value="KAH6821269.1"/>
    <property type="molecule type" value="Genomic_DNA"/>
</dbReference>
<feature type="repeat" description="PPR" evidence="2">
    <location>
        <begin position="406"/>
        <end position="440"/>
    </location>
</feature>
<dbReference type="SUPFAM" id="SSF81901">
    <property type="entry name" value="HCP-like"/>
    <property type="match status" value="1"/>
</dbReference>
<dbReference type="Pfam" id="PF12854">
    <property type="entry name" value="PPR_1"/>
    <property type="match status" value="1"/>
</dbReference>
<gene>
    <name evidence="3" type="ORF">C2S53_017399</name>
</gene>
<keyword evidence="4" id="KW-1185">Reference proteome</keyword>
<dbReference type="PANTHER" id="PTHR47942:SF16">
    <property type="entry name" value="PENTATRICOPEPTIDE REPEAT DOMAIN CONTAINING PROTEIN-RELATED"/>
    <property type="match status" value="1"/>
</dbReference>
<feature type="repeat" description="PPR" evidence="2">
    <location>
        <begin position="217"/>
        <end position="251"/>
    </location>
</feature>
<dbReference type="NCBIfam" id="TIGR00756">
    <property type="entry name" value="PPR"/>
    <property type="match status" value="6"/>
</dbReference>
<feature type="repeat" description="PPR" evidence="2">
    <location>
        <begin position="252"/>
        <end position="286"/>
    </location>
</feature>
<name>A0AAD4IU06_PERFH</name>
<dbReference type="InterPro" id="IPR011990">
    <property type="entry name" value="TPR-like_helical_dom_sf"/>
</dbReference>
<dbReference type="InterPro" id="IPR002885">
    <property type="entry name" value="PPR_rpt"/>
</dbReference>
<dbReference type="InterPro" id="IPR051222">
    <property type="entry name" value="PPR/CCM1_RNA-binding"/>
</dbReference>
<sequence>MMMHLNVSDAAIQMFSGGFTVKSSASRDFIGEKRQFPRQPRYRVDFNCIREDSDAIRSFREMTAMWPEPSIRVYNNLLSDIAKKEKYSVALNVFGEMRHLGIAVDAYTMNIVINCCSLLKRMDFAGEIAEAEALFKKILSFKLCDVNDVMILTVVNGLSKAGNSLTARDLLVAFGKTGYEANVRAYNAVLDGLSKHGMLDDALLLLSEMVEKGVSPSIFTYNALIDGYCLRGEMDRGKELFDSMAKAGLKHDIFTYCSLIKGYCKKGNLDEAWRFFHEIPRVGLNHTTVSYSTMIQGLMRENRFADGWKLFEDMEAQQVHPNLHTYTILLDGLCRNQKIDEAFSFLKVIEEKGVNPNIVTYGVLINGLKPNLEIYNMMIDSLYQQGFDGEAKSLISEMKRNGCAPDSVTLNNIIWNLMKRNKVHDAIPFLEEMCNRGFSAHSANMSMLLHELQGEGKDDNLQEMIENVVLKLKM</sequence>
<reference evidence="3 4" key="1">
    <citation type="journal article" date="2021" name="Nat. Commun.">
        <title>Incipient diploidization of the medicinal plant Perilla within 10,000 years.</title>
        <authorList>
            <person name="Zhang Y."/>
            <person name="Shen Q."/>
            <person name="Leng L."/>
            <person name="Zhang D."/>
            <person name="Chen S."/>
            <person name="Shi Y."/>
            <person name="Ning Z."/>
            <person name="Chen S."/>
        </authorList>
    </citation>
    <scope>NUCLEOTIDE SEQUENCE [LARGE SCALE GENOMIC DNA]</scope>
    <source>
        <strain evidence="4">cv. PC099</strain>
    </source>
</reference>
<evidence type="ECO:0000313" key="3">
    <source>
        <dbReference type="EMBL" id="KAH6821269.1"/>
    </source>
</evidence>
<protein>
    <recommendedName>
        <fullName evidence="5">Pentatricopeptide repeat-containing protein</fullName>
    </recommendedName>
</protein>
<organism evidence="3 4">
    <name type="scientific">Perilla frutescens var. hirtella</name>
    <name type="common">Perilla citriodora</name>
    <name type="synonym">Perilla setoyensis</name>
    <dbReference type="NCBI Taxonomy" id="608512"/>
    <lineage>
        <taxon>Eukaryota</taxon>
        <taxon>Viridiplantae</taxon>
        <taxon>Streptophyta</taxon>
        <taxon>Embryophyta</taxon>
        <taxon>Tracheophyta</taxon>
        <taxon>Spermatophyta</taxon>
        <taxon>Magnoliopsida</taxon>
        <taxon>eudicotyledons</taxon>
        <taxon>Gunneridae</taxon>
        <taxon>Pentapetalae</taxon>
        <taxon>asterids</taxon>
        <taxon>lamiids</taxon>
        <taxon>Lamiales</taxon>
        <taxon>Lamiaceae</taxon>
        <taxon>Nepetoideae</taxon>
        <taxon>Elsholtzieae</taxon>
        <taxon>Perilla</taxon>
    </lineage>
</organism>
<evidence type="ECO:0008006" key="5">
    <source>
        <dbReference type="Google" id="ProtNLM"/>
    </source>
</evidence>
<proteinExistence type="predicted"/>
<dbReference type="AlphaFoldDB" id="A0AAD4IU06"/>
<feature type="repeat" description="PPR" evidence="2">
    <location>
        <begin position="70"/>
        <end position="104"/>
    </location>
</feature>
<evidence type="ECO:0000256" key="1">
    <source>
        <dbReference type="ARBA" id="ARBA00022737"/>
    </source>
</evidence>
<keyword evidence="1" id="KW-0677">Repeat</keyword>
<accession>A0AAD4IU06</accession>
<feature type="repeat" description="PPR" evidence="2">
    <location>
        <begin position="322"/>
        <end position="356"/>
    </location>
</feature>
<evidence type="ECO:0000313" key="4">
    <source>
        <dbReference type="Proteomes" id="UP001190926"/>
    </source>
</evidence>
<dbReference type="Proteomes" id="UP001190926">
    <property type="component" value="Unassembled WGS sequence"/>
</dbReference>
<dbReference type="Pfam" id="PF13041">
    <property type="entry name" value="PPR_2"/>
    <property type="match status" value="4"/>
</dbReference>
<comment type="caution">
    <text evidence="3">The sequence shown here is derived from an EMBL/GenBank/DDBJ whole genome shotgun (WGS) entry which is preliminary data.</text>
</comment>
<dbReference type="PROSITE" id="PS51375">
    <property type="entry name" value="PPR"/>
    <property type="match status" value="8"/>
</dbReference>
<feature type="repeat" description="PPR" evidence="2">
    <location>
        <begin position="287"/>
        <end position="321"/>
    </location>
</feature>
<dbReference type="PANTHER" id="PTHR47942">
    <property type="entry name" value="TETRATRICOPEPTIDE REPEAT (TPR)-LIKE SUPERFAMILY PROTEIN-RELATED"/>
    <property type="match status" value="1"/>
</dbReference>
<feature type="repeat" description="PPR" evidence="2">
    <location>
        <begin position="371"/>
        <end position="405"/>
    </location>
</feature>
<evidence type="ECO:0000256" key="2">
    <source>
        <dbReference type="PROSITE-ProRule" id="PRU00708"/>
    </source>
</evidence>